<dbReference type="AlphaFoldDB" id="A0A6H0ZH94"/>
<feature type="region of interest" description="Disordered" evidence="1">
    <location>
        <begin position="1"/>
        <end position="20"/>
    </location>
</feature>
<gene>
    <name evidence="2" type="ORF">FOB41_03150</name>
</gene>
<evidence type="ECO:0000313" key="3">
    <source>
        <dbReference type="Proteomes" id="UP000500870"/>
    </source>
</evidence>
<accession>A0A6H0ZH94</accession>
<dbReference type="Proteomes" id="UP000500870">
    <property type="component" value="Chromosome 1"/>
</dbReference>
<evidence type="ECO:0000313" key="2">
    <source>
        <dbReference type="EMBL" id="QIX20206.1"/>
    </source>
</evidence>
<proteinExistence type="predicted"/>
<evidence type="ECO:0000256" key="1">
    <source>
        <dbReference type="SAM" id="MobiDB-lite"/>
    </source>
</evidence>
<name>A0A6H0ZH94_9HYPH</name>
<protein>
    <submittedName>
        <fullName evidence="2">Uncharacterized protein</fullName>
    </submittedName>
</protein>
<organism evidence="2 3">
    <name type="scientific">Agrobacterium pusense</name>
    <dbReference type="NCBI Taxonomy" id="648995"/>
    <lineage>
        <taxon>Bacteria</taxon>
        <taxon>Pseudomonadati</taxon>
        <taxon>Pseudomonadota</taxon>
        <taxon>Alphaproteobacteria</taxon>
        <taxon>Hyphomicrobiales</taxon>
        <taxon>Rhizobiaceae</taxon>
        <taxon>Rhizobium/Agrobacterium group</taxon>
        <taxon>Agrobacterium</taxon>
    </lineage>
</organism>
<dbReference type="EMBL" id="CP050898">
    <property type="protein sequence ID" value="QIX20206.1"/>
    <property type="molecule type" value="Genomic_DNA"/>
</dbReference>
<dbReference type="RefSeq" id="WP_177319073.1">
    <property type="nucleotide sequence ID" value="NZ_CP050898.1"/>
</dbReference>
<sequence>MTPLRNANAERQARHRERVKEKLRNASISQALRNDEGGAFQRGFNHGMRTIGDMLYRHYRDQAETFRKHISADCVRDEVEGAIGEFLAEEIKLEDFLNMVELAGYARIGEFFSLHCSGSNADAARPEWIRHKNELADKGVT</sequence>
<reference evidence="2 3" key="1">
    <citation type="submission" date="2020-04" db="EMBL/GenBank/DDBJ databases">
        <title>FDA dAtabase for Regulatory Grade micrObial Sequences (FDA-ARGOS): Supporting development and validation of Infectious Disease Dx tests.</title>
        <authorList>
            <person name="Sciortino C."/>
            <person name="Tallon L."/>
            <person name="Sadzewicz L."/>
            <person name="Vavikolanu K."/>
            <person name="Mehta A."/>
            <person name="Aluvathingal J."/>
            <person name="Nadendla S."/>
            <person name="Nandy P."/>
            <person name="Geyer C."/>
            <person name="Yan Y."/>
            <person name="Sichtig H."/>
        </authorList>
    </citation>
    <scope>NUCLEOTIDE SEQUENCE [LARGE SCALE GENOMIC DNA]</scope>
    <source>
        <strain evidence="2 3">FDAARGOS_633</strain>
    </source>
</reference>